<accession>A0A918BE97</accession>
<sequence>MGNLLLRVAEGAGQPDRVGDVQGDIAHSGLSGRVPHEGALAVDVVHPDDDGFRVSHLVSQEARR</sequence>
<evidence type="ECO:0000313" key="2">
    <source>
        <dbReference type="Proteomes" id="UP000620156"/>
    </source>
</evidence>
<reference evidence="1" key="2">
    <citation type="submission" date="2020-09" db="EMBL/GenBank/DDBJ databases">
        <authorList>
            <person name="Sun Q."/>
            <person name="Ohkuma M."/>
        </authorList>
    </citation>
    <scope>NUCLEOTIDE SEQUENCE</scope>
    <source>
        <strain evidence="1">JCM 3131</strain>
    </source>
</reference>
<keyword evidence="2" id="KW-1185">Reference proteome</keyword>
<proteinExistence type="predicted"/>
<comment type="caution">
    <text evidence="1">The sequence shown here is derived from an EMBL/GenBank/DDBJ whole genome shotgun (WGS) entry which is preliminary data.</text>
</comment>
<reference evidence="1" key="1">
    <citation type="journal article" date="2014" name="Int. J. Syst. Evol. Microbiol.">
        <title>Complete genome sequence of Corynebacterium casei LMG S-19264T (=DSM 44701T), isolated from a smear-ripened cheese.</title>
        <authorList>
            <consortium name="US DOE Joint Genome Institute (JGI-PGF)"/>
            <person name="Walter F."/>
            <person name="Albersmeier A."/>
            <person name="Kalinowski J."/>
            <person name="Ruckert C."/>
        </authorList>
    </citation>
    <scope>NUCLEOTIDE SEQUENCE</scope>
    <source>
        <strain evidence="1">JCM 3131</strain>
    </source>
</reference>
<dbReference type="AlphaFoldDB" id="A0A918BE97"/>
<dbReference type="Proteomes" id="UP000620156">
    <property type="component" value="Unassembled WGS sequence"/>
</dbReference>
<dbReference type="EMBL" id="BMQK01000006">
    <property type="protein sequence ID" value="GGQ60961.1"/>
    <property type="molecule type" value="Genomic_DNA"/>
</dbReference>
<evidence type="ECO:0000313" key="1">
    <source>
        <dbReference type="EMBL" id="GGQ60961.1"/>
    </source>
</evidence>
<protein>
    <submittedName>
        <fullName evidence="1">Uncharacterized protein</fullName>
    </submittedName>
</protein>
<name>A0A918BE97_9ACTN</name>
<organism evidence="1 2">
    <name type="scientific">Streptomyces ruber</name>
    <dbReference type="NCBI Taxonomy" id="83378"/>
    <lineage>
        <taxon>Bacteria</taxon>
        <taxon>Bacillati</taxon>
        <taxon>Actinomycetota</taxon>
        <taxon>Actinomycetes</taxon>
        <taxon>Kitasatosporales</taxon>
        <taxon>Streptomycetaceae</taxon>
        <taxon>Streptomyces</taxon>
    </lineage>
</organism>
<gene>
    <name evidence="1" type="ORF">GCM10010145_33870</name>
</gene>